<name>A0AA39NNH1_9AGAR</name>
<evidence type="ECO:0000313" key="3">
    <source>
        <dbReference type="Proteomes" id="UP001175227"/>
    </source>
</evidence>
<reference evidence="2" key="1">
    <citation type="submission" date="2023-06" db="EMBL/GenBank/DDBJ databases">
        <authorList>
            <consortium name="Lawrence Berkeley National Laboratory"/>
            <person name="Ahrendt S."/>
            <person name="Sahu N."/>
            <person name="Indic B."/>
            <person name="Wong-Bajracharya J."/>
            <person name="Merenyi Z."/>
            <person name="Ke H.-M."/>
            <person name="Monk M."/>
            <person name="Kocsube S."/>
            <person name="Drula E."/>
            <person name="Lipzen A."/>
            <person name="Balint B."/>
            <person name="Henrissat B."/>
            <person name="Andreopoulos B."/>
            <person name="Martin F.M."/>
            <person name="Harder C.B."/>
            <person name="Rigling D."/>
            <person name="Ford K.L."/>
            <person name="Foster G.D."/>
            <person name="Pangilinan J."/>
            <person name="Papanicolaou A."/>
            <person name="Barry K."/>
            <person name="LaButti K."/>
            <person name="Viragh M."/>
            <person name="Koriabine M."/>
            <person name="Yan M."/>
            <person name="Riley R."/>
            <person name="Champramary S."/>
            <person name="Plett K.L."/>
            <person name="Tsai I.J."/>
            <person name="Slot J."/>
            <person name="Sipos G."/>
            <person name="Plett J."/>
            <person name="Nagy L.G."/>
            <person name="Grigoriev I.V."/>
        </authorList>
    </citation>
    <scope>NUCLEOTIDE SEQUENCE</scope>
    <source>
        <strain evidence="2">ICMP 16352</strain>
    </source>
</reference>
<keyword evidence="3" id="KW-1185">Reference proteome</keyword>
<dbReference type="Proteomes" id="UP001175227">
    <property type="component" value="Unassembled WGS sequence"/>
</dbReference>
<evidence type="ECO:0000256" key="1">
    <source>
        <dbReference type="SAM" id="MobiDB-lite"/>
    </source>
</evidence>
<sequence length="83" mass="8757">MVAETALLKDVSAVNYILVPHQPKEPAPAADPKTPVASGSQRVTLTYDEVDSDSEEVWAMLEAAADSPVKDTEREDSAGDSAA</sequence>
<feature type="region of interest" description="Disordered" evidence="1">
    <location>
        <begin position="22"/>
        <end position="49"/>
    </location>
</feature>
<gene>
    <name evidence="2" type="ORF">IW261DRAFT_1573463</name>
</gene>
<dbReference type="EMBL" id="JAUEPR010000067">
    <property type="protein sequence ID" value="KAK0468724.1"/>
    <property type="molecule type" value="Genomic_DNA"/>
</dbReference>
<feature type="compositionally biased region" description="Basic and acidic residues" evidence="1">
    <location>
        <begin position="68"/>
        <end position="77"/>
    </location>
</feature>
<protein>
    <submittedName>
        <fullName evidence="2">Uncharacterized protein</fullName>
    </submittedName>
</protein>
<accession>A0AA39NNH1</accession>
<organism evidence="2 3">
    <name type="scientific">Armillaria novae-zelandiae</name>
    <dbReference type="NCBI Taxonomy" id="153914"/>
    <lineage>
        <taxon>Eukaryota</taxon>
        <taxon>Fungi</taxon>
        <taxon>Dikarya</taxon>
        <taxon>Basidiomycota</taxon>
        <taxon>Agaricomycotina</taxon>
        <taxon>Agaricomycetes</taxon>
        <taxon>Agaricomycetidae</taxon>
        <taxon>Agaricales</taxon>
        <taxon>Marasmiineae</taxon>
        <taxon>Physalacriaceae</taxon>
        <taxon>Armillaria</taxon>
    </lineage>
</organism>
<dbReference type="AlphaFoldDB" id="A0AA39NNH1"/>
<comment type="caution">
    <text evidence="2">The sequence shown here is derived from an EMBL/GenBank/DDBJ whole genome shotgun (WGS) entry which is preliminary data.</text>
</comment>
<evidence type="ECO:0000313" key="2">
    <source>
        <dbReference type="EMBL" id="KAK0468724.1"/>
    </source>
</evidence>
<proteinExistence type="predicted"/>
<feature type="region of interest" description="Disordered" evidence="1">
    <location>
        <begin position="63"/>
        <end position="83"/>
    </location>
</feature>